<dbReference type="Proteomes" id="UP000534186">
    <property type="component" value="Unassembled WGS sequence"/>
</dbReference>
<comment type="caution">
    <text evidence="3">The sequence shown here is derived from an EMBL/GenBank/DDBJ whole genome shotgun (WGS) entry which is preliminary data.</text>
</comment>
<reference evidence="3 4" key="1">
    <citation type="submission" date="2020-07" db="EMBL/GenBank/DDBJ databases">
        <title>Genomic Encyclopedia of Type Strains, Phase IV (KMG-V): Genome sequencing to study the core and pangenomes of soil and plant-associated prokaryotes.</title>
        <authorList>
            <person name="Whitman W."/>
        </authorList>
    </citation>
    <scope>NUCLEOTIDE SEQUENCE [LARGE SCALE GENOMIC DNA]</scope>
    <source>
        <strain evidence="3 4">M8UP30</strain>
    </source>
</reference>
<dbReference type="Pfam" id="PF12587">
    <property type="entry name" value="DUF3761"/>
    <property type="match status" value="1"/>
</dbReference>
<dbReference type="EMBL" id="JACCCV010000001">
    <property type="protein sequence ID" value="NYF51253.1"/>
    <property type="molecule type" value="Genomic_DNA"/>
</dbReference>
<accession>A0A7Y9T258</accession>
<dbReference type="InterPro" id="IPR022236">
    <property type="entry name" value="DUF3761"/>
</dbReference>
<evidence type="ECO:0000256" key="1">
    <source>
        <dbReference type="SAM" id="MobiDB-lite"/>
    </source>
</evidence>
<gene>
    <name evidence="3" type="ORF">HDF12_001618</name>
</gene>
<feature type="chain" id="PRO_5030620994" description="DUF3761 domain-containing protein" evidence="2">
    <location>
        <begin position="25"/>
        <end position="178"/>
    </location>
</feature>
<evidence type="ECO:0000256" key="2">
    <source>
        <dbReference type="SAM" id="SignalP"/>
    </source>
</evidence>
<name>A0A7Y9T258_9BACT</name>
<dbReference type="AlphaFoldDB" id="A0A7Y9T258"/>
<feature type="region of interest" description="Disordered" evidence="1">
    <location>
        <begin position="99"/>
        <end position="129"/>
    </location>
</feature>
<evidence type="ECO:0008006" key="5">
    <source>
        <dbReference type="Google" id="ProtNLM"/>
    </source>
</evidence>
<proteinExistence type="predicted"/>
<evidence type="ECO:0000313" key="3">
    <source>
        <dbReference type="EMBL" id="NYF51253.1"/>
    </source>
</evidence>
<keyword evidence="2" id="KW-0732">Signal</keyword>
<sequence length="178" mass="17066">MKIAICLMAVAAGLVGTQLAVAQAAPPAGSTGMCKDGTYSTAASKQGACRGHQGVKEWYAATAPATAAATAPAAAAKTAPATAASAPAAAASSAPAAAASAPASSGGTSGKMSPSQKAAARTQAAGGGPGLVWVNTSSNVYHCYGTDFYGKTKEGAYMSEADAKAKGAHGDHGKSCTK</sequence>
<organism evidence="3 4">
    <name type="scientific">Tunturiibacter lichenicola</name>
    <dbReference type="NCBI Taxonomy" id="2051959"/>
    <lineage>
        <taxon>Bacteria</taxon>
        <taxon>Pseudomonadati</taxon>
        <taxon>Acidobacteriota</taxon>
        <taxon>Terriglobia</taxon>
        <taxon>Terriglobales</taxon>
        <taxon>Acidobacteriaceae</taxon>
        <taxon>Tunturiibacter</taxon>
    </lineage>
</organism>
<protein>
    <recommendedName>
        <fullName evidence="5">DUF3761 domain-containing protein</fullName>
    </recommendedName>
</protein>
<evidence type="ECO:0000313" key="4">
    <source>
        <dbReference type="Proteomes" id="UP000534186"/>
    </source>
</evidence>
<feature type="signal peptide" evidence="2">
    <location>
        <begin position="1"/>
        <end position="24"/>
    </location>
</feature>